<dbReference type="EMBL" id="MAAO01000002">
    <property type="protein sequence ID" value="OUR99703.1"/>
    <property type="molecule type" value="Genomic_DNA"/>
</dbReference>
<proteinExistence type="predicted"/>
<keyword evidence="1" id="KW-0732">Signal</keyword>
<dbReference type="AlphaFoldDB" id="A0A1Y5FC49"/>
<evidence type="ECO:0000313" key="2">
    <source>
        <dbReference type="EMBL" id="OUR99703.1"/>
    </source>
</evidence>
<feature type="signal peptide" evidence="1">
    <location>
        <begin position="1"/>
        <end position="19"/>
    </location>
</feature>
<protein>
    <submittedName>
        <fullName evidence="2">Uncharacterized protein</fullName>
    </submittedName>
</protein>
<reference evidence="3" key="1">
    <citation type="journal article" date="2017" name="Proc. Natl. Acad. Sci. U.S.A.">
        <title>Simulation of Deepwater Horizon oil plume reveals substrate specialization within a complex community of hydrocarbon-degraders.</title>
        <authorList>
            <person name="Hu P."/>
            <person name="Dubinsky E.A."/>
            <person name="Probst A.J."/>
            <person name="Wang J."/>
            <person name="Sieber C.M.K."/>
            <person name="Tom L.M."/>
            <person name="Gardinali P."/>
            <person name="Banfield J.F."/>
            <person name="Atlas R.M."/>
            <person name="Andersen G.L."/>
        </authorList>
    </citation>
    <scope>NUCLEOTIDE SEQUENCE [LARGE SCALE GENOMIC DNA]</scope>
</reference>
<dbReference type="SUPFAM" id="SSF54001">
    <property type="entry name" value="Cysteine proteinases"/>
    <property type="match status" value="1"/>
</dbReference>
<dbReference type="Proteomes" id="UP000196531">
    <property type="component" value="Unassembled WGS sequence"/>
</dbReference>
<feature type="chain" id="PRO_5013255130" evidence="1">
    <location>
        <begin position="20"/>
        <end position="203"/>
    </location>
</feature>
<accession>A0A1Y5FC49</accession>
<evidence type="ECO:0000313" key="3">
    <source>
        <dbReference type="Proteomes" id="UP000196531"/>
    </source>
</evidence>
<comment type="caution">
    <text evidence="2">The sequence shown here is derived from an EMBL/GenBank/DDBJ whole genome shotgun (WGS) entry which is preliminary data.</text>
</comment>
<name>A0A1Y5FC49_9BACT</name>
<dbReference type="InterPro" id="IPR024453">
    <property type="entry name" value="Peptidase_C92"/>
</dbReference>
<dbReference type="Gene3D" id="3.90.1720.10">
    <property type="entry name" value="endopeptidase domain like (from Nostoc punctiforme)"/>
    <property type="match status" value="1"/>
</dbReference>
<sequence length="203" mass="24081">MKNLLVILFLLAISLKSQAFSIQDFKVGDVILLDLDCPSCQIIEDETGSRFSHSGVVISNGRELFVAQALGKVHFVRIKTFLEFSRTRFAPRNQKYVVLRPVLNLRNFKKNHWKLYKNKYENVSFDHSYEWDDETLYCSEFLFKFMNELMGFKDLKTYKMDYTRNWEFWTRYFGHTPPQGKEGLAPDDFYRSSDFKVIFDSLL</sequence>
<gene>
    <name evidence="2" type="ORF">A9Q84_01375</name>
</gene>
<evidence type="ECO:0000256" key="1">
    <source>
        <dbReference type="SAM" id="SignalP"/>
    </source>
</evidence>
<organism evidence="2 3">
    <name type="scientific">Halobacteriovorax marinus</name>
    <dbReference type="NCBI Taxonomy" id="97084"/>
    <lineage>
        <taxon>Bacteria</taxon>
        <taxon>Pseudomonadati</taxon>
        <taxon>Bdellovibrionota</taxon>
        <taxon>Bacteriovoracia</taxon>
        <taxon>Bacteriovoracales</taxon>
        <taxon>Halobacteriovoraceae</taxon>
        <taxon>Halobacteriovorax</taxon>
    </lineage>
</organism>
<dbReference type="Pfam" id="PF05708">
    <property type="entry name" value="Peptidase_C92"/>
    <property type="match status" value="1"/>
</dbReference>
<dbReference type="InterPro" id="IPR038765">
    <property type="entry name" value="Papain-like_cys_pep_sf"/>
</dbReference>